<protein>
    <submittedName>
        <fullName evidence="3">Uncharacterized protein</fullName>
    </submittedName>
</protein>
<dbReference type="EMBL" id="HG002263">
    <property type="protein sequence ID" value="CDF40894.1"/>
    <property type="molecule type" value="Genomic_DNA"/>
</dbReference>
<proteinExistence type="predicted"/>
<keyword evidence="2" id="KW-0812">Transmembrane</keyword>
<dbReference type="AlphaFoldDB" id="R7QRY7"/>
<evidence type="ECO:0000256" key="1">
    <source>
        <dbReference type="SAM" id="MobiDB-lite"/>
    </source>
</evidence>
<evidence type="ECO:0000313" key="4">
    <source>
        <dbReference type="Proteomes" id="UP000012073"/>
    </source>
</evidence>
<keyword evidence="4" id="KW-1185">Reference proteome</keyword>
<dbReference type="Proteomes" id="UP000012073">
    <property type="component" value="Unassembled WGS sequence"/>
</dbReference>
<keyword evidence="2" id="KW-0472">Membrane</keyword>
<feature type="region of interest" description="Disordered" evidence="1">
    <location>
        <begin position="70"/>
        <end position="93"/>
    </location>
</feature>
<feature type="transmembrane region" description="Helical" evidence="2">
    <location>
        <begin position="9"/>
        <end position="33"/>
    </location>
</feature>
<feature type="transmembrane region" description="Helical" evidence="2">
    <location>
        <begin position="39"/>
        <end position="63"/>
    </location>
</feature>
<keyword evidence="2" id="KW-1133">Transmembrane helix</keyword>
<accession>R7QRY7</accession>
<name>R7QRY7_CHOCR</name>
<evidence type="ECO:0000256" key="2">
    <source>
        <dbReference type="SAM" id="Phobius"/>
    </source>
</evidence>
<dbReference type="RefSeq" id="XP_005711188.1">
    <property type="nucleotide sequence ID" value="XM_005711131.1"/>
</dbReference>
<organism evidence="3 4">
    <name type="scientific">Chondrus crispus</name>
    <name type="common">Carrageen Irish moss</name>
    <name type="synonym">Polymorpha crispa</name>
    <dbReference type="NCBI Taxonomy" id="2769"/>
    <lineage>
        <taxon>Eukaryota</taxon>
        <taxon>Rhodophyta</taxon>
        <taxon>Florideophyceae</taxon>
        <taxon>Rhodymeniophycidae</taxon>
        <taxon>Gigartinales</taxon>
        <taxon>Gigartinaceae</taxon>
        <taxon>Chondrus</taxon>
    </lineage>
</organism>
<dbReference type="Gramene" id="CDF40894">
    <property type="protein sequence ID" value="CDF40894"/>
    <property type="gene ID" value="CHC_T00000883001"/>
</dbReference>
<reference evidence="4" key="1">
    <citation type="journal article" date="2013" name="Proc. Natl. Acad. Sci. U.S.A.">
        <title>Genome structure and metabolic features in the red seaweed Chondrus crispus shed light on evolution of the Archaeplastida.</title>
        <authorList>
            <person name="Collen J."/>
            <person name="Porcel B."/>
            <person name="Carre W."/>
            <person name="Ball S.G."/>
            <person name="Chaparro C."/>
            <person name="Tonon T."/>
            <person name="Barbeyron T."/>
            <person name="Michel G."/>
            <person name="Noel B."/>
            <person name="Valentin K."/>
            <person name="Elias M."/>
            <person name="Artiguenave F."/>
            <person name="Arun A."/>
            <person name="Aury J.M."/>
            <person name="Barbosa-Neto J.F."/>
            <person name="Bothwell J.H."/>
            <person name="Bouget F.Y."/>
            <person name="Brillet L."/>
            <person name="Cabello-Hurtado F."/>
            <person name="Capella-Gutierrez S."/>
            <person name="Charrier B."/>
            <person name="Cladiere L."/>
            <person name="Cock J.M."/>
            <person name="Coelho S.M."/>
            <person name="Colleoni C."/>
            <person name="Czjzek M."/>
            <person name="Da Silva C."/>
            <person name="Delage L."/>
            <person name="Denoeud F."/>
            <person name="Deschamps P."/>
            <person name="Dittami S.M."/>
            <person name="Gabaldon T."/>
            <person name="Gachon C.M."/>
            <person name="Groisillier A."/>
            <person name="Herve C."/>
            <person name="Jabbari K."/>
            <person name="Katinka M."/>
            <person name="Kloareg B."/>
            <person name="Kowalczyk N."/>
            <person name="Labadie K."/>
            <person name="Leblanc C."/>
            <person name="Lopez P.J."/>
            <person name="McLachlan D.H."/>
            <person name="Meslet-Cladiere L."/>
            <person name="Moustafa A."/>
            <person name="Nehr Z."/>
            <person name="Nyvall Collen P."/>
            <person name="Panaud O."/>
            <person name="Partensky F."/>
            <person name="Poulain J."/>
            <person name="Rensing S.A."/>
            <person name="Rousvoal S."/>
            <person name="Samson G."/>
            <person name="Symeonidi A."/>
            <person name="Weissenbach J."/>
            <person name="Zambounis A."/>
            <person name="Wincker P."/>
            <person name="Boyen C."/>
        </authorList>
    </citation>
    <scope>NUCLEOTIDE SEQUENCE [LARGE SCALE GENOMIC DNA]</scope>
    <source>
        <strain evidence="4">cv. Stackhouse</strain>
    </source>
</reference>
<gene>
    <name evidence="3" type="ORF">CHC_T00000883001</name>
</gene>
<dbReference type="GeneID" id="17318911"/>
<evidence type="ECO:0000313" key="3">
    <source>
        <dbReference type="EMBL" id="CDF40894.1"/>
    </source>
</evidence>
<sequence>MQAITARQIFWGVTTSAFVASAYWGSFTIPAAYESDGRAGALLMTLVVCSIFLLVLFIGFLVLEVSEELAGNEERRNAKAPVAGDMAEGKKAS</sequence>
<dbReference type="KEGG" id="ccp:CHC_T00000883001"/>